<evidence type="ECO:0000256" key="3">
    <source>
        <dbReference type="ARBA" id="ARBA00023242"/>
    </source>
</evidence>
<comment type="subcellular location">
    <subcellularLocation>
        <location evidence="1">Nucleus</location>
    </subcellularLocation>
</comment>
<dbReference type="EMBL" id="JALJOS010000005">
    <property type="protein sequence ID" value="KAK9838830.1"/>
    <property type="molecule type" value="Genomic_DNA"/>
</dbReference>
<evidence type="ECO:0000259" key="5">
    <source>
        <dbReference type="Pfam" id="PF05843"/>
    </source>
</evidence>
<dbReference type="GO" id="GO:0031124">
    <property type="term" value="P:mRNA 3'-end processing"/>
    <property type="evidence" value="ECO:0007669"/>
    <property type="project" value="InterPro"/>
</dbReference>
<sequence>MSNMQLSGLRDRVQADPWDAEAWRLLIAAAPSQTHEVQKAIYEDLLGRFPTAATHWKAYAEAEMEAGNQSQVKGIFSRSLLNCLNLALWQTYLRFIKQMNEGKGPEGMLEVRKAYEFALDRVGCDIGAGALWQEYTNFLQAPRPGTTAFQALYAPGSAAGQEEAHRTVTLRKAYQRALAVPMERLEPLWRAYEQFEMAGSNKLLARRSIEEQRGRFSAARAAFIDRKRLLGPLLDGSLALPPGKGGWEQQQAMVKWKEYIEWERSNPQSLDGPALTARISLAYDQALMYLLHYPEVWHAYAKWHREGGGAGPSAGLTILGRGRKMLPSCLMLHFAAADMEEGRGNLEAAKQIYEDLAVPLSPETPDLEAAQVSVEHGSLIWIQYMRFSRRAEGVNVSRRLFTHRARKWPRCAWQVYAAAALIEWYSDHAEAPPRNIFERGLSEGFLKQPEYVLQYADFLQELGDKENTQALFERALGNDECTPDAKGKLYDRYIQIERSLGNTEFVNTLERRRRDMLGETAVSDINLMLLKYCDMGLWPCTSHQRQHLERLLGRIPPLAPPAKSAASPIPPQAQGLPQALGPGMGMGHPQMMPQGPHGPPPRPPPPAPPLPSHLPFNDPGPAQGMMPGPAGMGMMGLQPPPAPPPAALTEPPMDPLLHGLPHELQHFAEMMPMQTLPAPIPDADVLMEIIVRLELPLLDGNTAQSAGQQGIFKPDPGPGFKPDPDGSSQPSNEWIVGQKRPRDDGHSMQQTGPHGFVPMHQRQQHGMMSPLYAGPGGFA</sequence>
<evidence type="ECO:0000256" key="4">
    <source>
        <dbReference type="SAM" id="MobiDB-lite"/>
    </source>
</evidence>
<feature type="compositionally biased region" description="Low complexity" evidence="4">
    <location>
        <begin position="613"/>
        <end position="628"/>
    </location>
</feature>
<evidence type="ECO:0000256" key="1">
    <source>
        <dbReference type="ARBA" id="ARBA00004123"/>
    </source>
</evidence>
<dbReference type="Gene3D" id="1.25.40.1040">
    <property type="match status" value="1"/>
</dbReference>
<dbReference type="InterPro" id="IPR011990">
    <property type="entry name" value="TPR-like_helical_dom_sf"/>
</dbReference>
<keyword evidence="7" id="KW-1185">Reference proteome</keyword>
<keyword evidence="2" id="KW-0677">Repeat</keyword>
<dbReference type="PANTHER" id="PTHR19980">
    <property type="entry name" value="RNA CLEAVAGE STIMULATION FACTOR"/>
    <property type="match status" value="1"/>
</dbReference>
<dbReference type="InterPro" id="IPR003107">
    <property type="entry name" value="HAT"/>
</dbReference>
<evidence type="ECO:0000313" key="6">
    <source>
        <dbReference type="EMBL" id="KAK9838830.1"/>
    </source>
</evidence>
<evidence type="ECO:0000256" key="2">
    <source>
        <dbReference type="ARBA" id="ARBA00022737"/>
    </source>
</evidence>
<dbReference type="Pfam" id="PF05843">
    <property type="entry name" value="Suf"/>
    <property type="match status" value="1"/>
</dbReference>
<feature type="region of interest" description="Disordered" evidence="4">
    <location>
        <begin position="559"/>
        <end position="628"/>
    </location>
</feature>
<dbReference type="SUPFAM" id="SSF48452">
    <property type="entry name" value="TPR-like"/>
    <property type="match status" value="1"/>
</dbReference>
<dbReference type="GO" id="GO:0003729">
    <property type="term" value="F:mRNA binding"/>
    <property type="evidence" value="ECO:0007669"/>
    <property type="project" value="TreeGrafter"/>
</dbReference>
<feature type="compositionally biased region" description="Pro residues" evidence="4">
    <location>
        <begin position="596"/>
        <end position="612"/>
    </location>
</feature>
<proteinExistence type="predicted"/>
<dbReference type="AlphaFoldDB" id="A0AAW1RXM7"/>
<comment type="caution">
    <text evidence="6">The sequence shown here is derived from an EMBL/GenBank/DDBJ whole genome shotgun (WGS) entry which is preliminary data.</text>
</comment>
<dbReference type="SMART" id="SM00386">
    <property type="entry name" value="HAT"/>
    <property type="match status" value="8"/>
</dbReference>
<gene>
    <name evidence="6" type="ORF">WJX74_004095</name>
</gene>
<keyword evidence="3" id="KW-0539">Nucleus</keyword>
<accession>A0AAW1RXM7</accession>
<feature type="region of interest" description="Disordered" evidence="4">
    <location>
        <begin position="704"/>
        <end position="756"/>
    </location>
</feature>
<name>A0AAW1RXM7_9CHLO</name>
<dbReference type="GO" id="GO:0005634">
    <property type="term" value="C:nucleus"/>
    <property type="evidence" value="ECO:0007669"/>
    <property type="project" value="UniProtKB-SubCell"/>
</dbReference>
<dbReference type="Proteomes" id="UP001438707">
    <property type="component" value="Unassembled WGS sequence"/>
</dbReference>
<evidence type="ECO:0000313" key="7">
    <source>
        <dbReference type="Proteomes" id="UP001438707"/>
    </source>
</evidence>
<organism evidence="6 7">
    <name type="scientific">Apatococcus lobatus</name>
    <dbReference type="NCBI Taxonomy" id="904363"/>
    <lineage>
        <taxon>Eukaryota</taxon>
        <taxon>Viridiplantae</taxon>
        <taxon>Chlorophyta</taxon>
        <taxon>core chlorophytes</taxon>
        <taxon>Trebouxiophyceae</taxon>
        <taxon>Chlorellales</taxon>
        <taxon>Chlorellaceae</taxon>
        <taxon>Apatococcus</taxon>
    </lineage>
</organism>
<reference evidence="6 7" key="1">
    <citation type="journal article" date="2024" name="Nat. Commun.">
        <title>Phylogenomics reveals the evolutionary origins of lichenization in chlorophyte algae.</title>
        <authorList>
            <person name="Puginier C."/>
            <person name="Libourel C."/>
            <person name="Otte J."/>
            <person name="Skaloud P."/>
            <person name="Haon M."/>
            <person name="Grisel S."/>
            <person name="Petersen M."/>
            <person name="Berrin J.G."/>
            <person name="Delaux P.M."/>
            <person name="Dal Grande F."/>
            <person name="Keller J."/>
        </authorList>
    </citation>
    <scope>NUCLEOTIDE SEQUENCE [LARGE SCALE GENOMIC DNA]</scope>
    <source>
        <strain evidence="6 7">SAG 2145</strain>
    </source>
</reference>
<dbReference type="InterPro" id="IPR045243">
    <property type="entry name" value="Rna14-like"/>
</dbReference>
<feature type="domain" description="Suppressor of forked" evidence="5">
    <location>
        <begin position="8"/>
        <end position="543"/>
    </location>
</feature>
<dbReference type="InterPro" id="IPR008847">
    <property type="entry name" value="Suf"/>
</dbReference>
<dbReference type="PANTHER" id="PTHR19980:SF0">
    <property type="entry name" value="CLEAVAGE STIMULATION FACTOR SUBUNIT 3"/>
    <property type="match status" value="1"/>
</dbReference>
<protein>
    <recommendedName>
        <fullName evidence="5">Suppressor of forked domain-containing protein</fullName>
    </recommendedName>
</protein>